<feature type="domain" description="Calcineurin-like phosphoesterase" evidence="9">
    <location>
        <begin position="1"/>
        <end position="164"/>
    </location>
</feature>
<sequence>MSTYVVGDLQGCYKPLKKLLRKAKFSESKDKLWCVGDLVNRGPDSLETLRFLHSMAGSIEIVLGNHDLHLIAIHEGCAPTRSKDTLDELLNAEDCQELCNWLRMQPLAHYESLDTKAGVRDFLMVHAGVAPHWTLQKTLDLSAEVQYALQDTEYKTFLRHMYGNTPTRWHDQLEDLDRLRVITNYLTRVRFCDEIGTMQLTVKEGLSSAPQGFKPWFEYETMTPETTILFGHWAALEGYTGKKHIHALDTGYVWGRELTLMRLEDQQLYSISS</sequence>
<dbReference type="NCBIfam" id="NF001204">
    <property type="entry name" value="PRK00166.1"/>
    <property type="match status" value="1"/>
</dbReference>
<proteinExistence type="inferred from homology"/>
<dbReference type="EMBL" id="NVUL01000052">
    <property type="protein sequence ID" value="PCI76804.1"/>
    <property type="molecule type" value="Genomic_DNA"/>
</dbReference>
<comment type="function">
    <text evidence="1">Hydrolyzes diadenosine 5',5'''-P1,P4-tetraphosphate to yield ADP.</text>
</comment>
<evidence type="ECO:0000256" key="8">
    <source>
        <dbReference type="ARBA" id="ARBA00049417"/>
    </source>
</evidence>
<dbReference type="InterPro" id="IPR029052">
    <property type="entry name" value="Metallo-depent_PP-like"/>
</dbReference>
<keyword evidence="4" id="KW-0378">Hydrolase</keyword>
<dbReference type="InterPro" id="IPR004843">
    <property type="entry name" value="Calcineurin-like_PHP"/>
</dbReference>
<gene>
    <name evidence="10" type="ORF">COB20_09615</name>
</gene>
<dbReference type="PANTHER" id="PTHR40942">
    <property type="match status" value="1"/>
</dbReference>
<evidence type="ECO:0000256" key="6">
    <source>
        <dbReference type="ARBA" id="ARBA00032248"/>
    </source>
</evidence>
<dbReference type="Pfam" id="PF00149">
    <property type="entry name" value="Metallophos"/>
    <property type="match status" value="1"/>
</dbReference>
<dbReference type="Gene3D" id="3.60.21.10">
    <property type="match status" value="1"/>
</dbReference>
<evidence type="ECO:0000256" key="3">
    <source>
        <dbReference type="ARBA" id="ARBA00012506"/>
    </source>
</evidence>
<dbReference type="GO" id="GO:0008803">
    <property type="term" value="F:bis(5'-nucleosyl)-tetraphosphatase (symmetrical) activity"/>
    <property type="evidence" value="ECO:0007669"/>
    <property type="project" value="UniProtKB-EC"/>
</dbReference>
<dbReference type="AlphaFoldDB" id="A0A2A4X2R2"/>
<evidence type="ECO:0000313" key="10">
    <source>
        <dbReference type="EMBL" id="PCI76804.1"/>
    </source>
</evidence>
<evidence type="ECO:0000256" key="1">
    <source>
        <dbReference type="ARBA" id="ARBA00003413"/>
    </source>
</evidence>
<dbReference type="NCBIfam" id="TIGR00668">
    <property type="entry name" value="apaH"/>
    <property type="match status" value="1"/>
</dbReference>
<dbReference type="CDD" id="cd07422">
    <property type="entry name" value="MPP_ApaH"/>
    <property type="match status" value="1"/>
</dbReference>
<dbReference type="EC" id="3.6.1.41" evidence="3"/>
<evidence type="ECO:0000256" key="7">
    <source>
        <dbReference type="ARBA" id="ARBA00033210"/>
    </source>
</evidence>
<organism evidence="10 11">
    <name type="scientific">SAR86 cluster bacterium</name>
    <dbReference type="NCBI Taxonomy" id="2030880"/>
    <lineage>
        <taxon>Bacteria</taxon>
        <taxon>Pseudomonadati</taxon>
        <taxon>Pseudomonadota</taxon>
        <taxon>Gammaproteobacteria</taxon>
        <taxon>SAR86 cluster</taxon>
    </lineage>
</organism>
<comment type="caution">
    <text evidence="10">The sequence shown here is derived from an EMBL/GenBank/DDBJ whole genome shotgun (WGS) entry which is preliminary data.</text>
</comment>
<evidence type="ECO:0000259" key="9">
    <source>
        <dbReference type="Pfam" id="PF00149"/>
    </source>
</evidence>
<evidence type="ECO:0000256" key="4">
    <source>
        <dbReference type="ARBA" id="ARBA00022801"/>
    </source>
</evidence>
<dbReference type="SUPFAM" id="SSF56300">
    <property type="entry name" value="Metallo-dependent phosphatases"/>
    <property type="match status" value="1"/>
</dbReference>
<protein>
    <recommendedName>
        <fullName evidence="3">bis(5'-nucleosyl)-tetraphosphatase (symmetrical)</fullName>
        <ecNumber evidence="3">3.6.1.41</ecNumber>
    </recommendedName>
    <alternativeName>
        <fullName evidence="6">Ap4A hydrolase</fullName>
    </alternativeName>
    <alternativeName>
        <fullName evidence="5">Diadenosine 5',5'''-P1,P4-tetraphosphate pyrophosphohydrolase</fullName>
    </alternativeName>
    <alternativeName>
        <fullName evidence="7">Diadenosine tetraphosphatase</fullName>
    </alternativeName>
</protein>
<evidence type="ECO:0000256" key="2">
    <source>
        <dbReference type="ARBA" id="ARBA00005419"/>
    </source>
</evidence>
<accession>A0A2A4X2R2</accession>
<dbReference type="PANTHER" id="PTHR40942:SF4">
    <property type="entry name" value="CYTOCHROME C5"/>
    <property type="match status" value="1"/>
</dbReference>
<dbReference type="PIRSF" id="PIRSF000903">
    <property type="entry name" value="B5n-ttraPtase_sm"/>
    <property type="match status" value="1"/>
</dbReference>
<comment type="similarity">
    <text evidence="2">Belongs to the Ap4A hydrolase family.</text>
</comment>
<evidence type="ECO:0000313" key="11">
    <source>
        <dbReference type="Proteomes" id="UP000218767"/>
    </source>
</evidence>
<dbReference type="Proteomes" id="UP000218767">
    <property type="component" value="Unassembled WGS sequence"/>
</dbReference>
<evidence type="ECO:0000256" key="5">
    <source>
        <dbReference type="ARBA" id="ARBA00031248"/>
    </source>
</evidence>
<comment type="catalytic activity">
    <reaction evidence="8">
        <text>P(1),P(4)-bis(5'-adenosyl) tetraphosphate + H2O = 2 ADP + 2 H(+)</text>
        <dbReference type="Rhea" id="RHEA:24252"/>
        <dbReference type="ChEBI" id="CHEBI:15377"/>
        <dbReference type="ChEBI" id="CHEBI:15378"/>
        <dbReference type="ChEBI" id="CHEBI:58141"/>
        <dbReference type="ChEBI" id="CHEBI:456216"/>
        <dbReference type="EC" id="3.6.1.41"/>
    </reaction>
</comment>
<name>A0A2A4X2R2_9GAMM</name>
<dbReference type="InterPro" id="IPR004617">
    <property type="entry name" value="ApaH"/>
</dbReference>
<reference evidence="11" key="1">
    <citation type="submission" date="2017-08" db="EMBL/GenBank/DDBJ databases">
        <title>A dynamic microbial community with high functional redundancy inhabits the cold, oxic subseafloor aquifer.</title>
        <authorList>
            <person name="Tully B.J."/>
            <person name="Wheat C.G."/>
            <person name="Glazer B.T."/>
            <person name="Huber J.A."/>
        </authorList>
    </citation>
    <scope>NUCLEOTIDE SEQUENCE [LARGE SCALE GENOMIC DNA]</scope>
</reference>